<evidence type="ECO:0000313" key="4">
    <source>
        <dbReference type="Proteomes" id="UP000321523"/>
    </source>
</evidence>
<accession>A0A512E005</accession>
<evidence type="ECO:0000256" key="1">
    <source>
        <dbReference type="ARBA" id="ARBA00008791"/>
    </source>
</evidence>
<name>A0A512E005_9PROT</name>
<proteinExistence type="inferred from homology"/>
<dbReference type="PANTHER" id="PTHR46268:SF15">
    <property type="entry name" value="UNIVERSAL STRESS PROTEIN HP_0031"/>
    <property type="match status" value="1"/>
</dbReference>
<evidence type="ECO:0000313" key="3">
    <source>
        <dbReference type="EMBL" id="GEO41790.1"/>
    </source>
</evidence>
<dbReference type="PRINTS" id="PR01438">
    <property type="entry name" value="UNVRSLSTRESS"/>
</dbReference>
<gene>
    <name evidence="3" type="ORF">SAE02_59380</name>
</gene>
<dbReference type="EMBL" id="BJYZ01000031">
    <property type="protein sequence ID" value="GEO41790.1"/>
    <property type="molecule type" value="Genomic_DNA"/>
</dbReference>
<protein>
    <submittedName>
        <fullName evidence="3">Universal stress protein A</fullName>
    </submittedName>
</protein>
<comment type="caution">
    <text evidence="3">The sequence shown here is derived from an EMBL/GenBank/DDBJ whole genome shotgun (WGS) entry which is preliminary data.</text>
</comment>
<comment type="similarity">
    <text evidence="1">Belongs to the universal stress protein A family.</text>
</comment>
<keyword evidence="4" id="KW-1185">Reference proteome</keyword>
<dbReference type="InterPro" id="IPR006016">
    <property type="entry name" value="UspA"/>
</dbReference>
<dbReference type="Gene3D" id="3.40.50.12370">
    <property type="match status" value="1"/>
</dbReference>
<feature type="domain" description="UspA" evidence="2">
    <location>
        <begin position="151"/>
        <end position="272"/>
    </location>
</feature>
<organism evidence="3 4">
    <name type="scientific">Skermanella aerolata</name>
    <dbReference type="NCBI Taxonomy" id="393310"/>
    <lineage>
        <taxon>Bacteria</taxon>
        <taxon>Pseudomonadati</taxon>
        <taxon>Pseudomonadota</taxon>
        <taxon>Alphaproteobacteria</taxon>
        <taxon>Rhodospirillales</taxon>
        <taxon>Azospirillaceae</taxon>
        <taxon>Skermanella</taxon>
    </lineage>
</organism>
<sequence length="274" mass="29293">MFRNILVHVKPCESSSPHESAAVAVAKVHDARLTALATLRDVSMLRLLFRSGSATSTARIEQSYDLAAAAERRFRALAEAAAVSYDWQVAEGDAAEVLGLVARYHDLTIVEQTDLVADEIGFDVPETCVLSSGRPVLIVPYAGHFDHIGRSIVVAWNGSRQAAAALHGALPFIDRAEKVLVLQGRERVSYPSITRWPRLDMGAAIAARGVSVAVEPIGTDDADAGPAILAAAARHSADLVVMGAYGHSRLKEWVLGGSTRHVLLHMAVPVLMGH</sequence>
<dbReference type="AlphaFoldDB" id="A0A512E005"/>
<dbReference type="CDD" id="cd00293">
    <property type="entry name" value="USP-like"/>
    <property type="match status" value="1"/>
</dbReference>
<dbReference type="SUPFAM" id="SSF52402">
    <property type="entry name" value="Adenine nucleotide alpha hydrolases-like"/>
    <property type="match status" value="2"/>
</dbReference>
<dbReference type="PANTHER" id="PTHR46268">
    <property type="entry name" value="STRESS RESPONSE PROTEIN NHAX"/>
    <property type="match status" value="1"/>
</dbReference>
<dbReference type="Pfam" id="PF00582">
    <property type="entry name" value="Usp"/>
    <property type="match status" value="1"/>
</dbReference>
<evidence type="ECO:0000259" key="2">
    <source>
        <dbReference type="Pfam" id="PF00582"/>
    </source>
</evidence>
<reference evidence="3 4" key="1">
    <citation type="submission" date="2019-07" db="EMBL/GenBank/DDBJ databases">
        <title>Whole genome shotgun sequence of Skermanella aerolata NBRC 106429.</title>
        <authorList>
            <person name="Hosoyama A."/>
            <person name="Uohara A."/>
            <person name="Ohji S."/>
            <person name="Ichikawa N."/>
        </authorList>
    </citation>
    <scope>NUCLEOTIDE SEQUENCE [LARGE SCALE GENOMIC DNA]</scope>
    <source>
        <strain evidence="3 4">NBRC 106429</strain>
    </source>
</reference>
<dbReference type="RefSeq" id="WP_052832309.1">
    <property type="nucleotide sequence ID" value="NZ_BJYZ01000031.1"/>
</dbReference>
<dbReference type="InterPro" id="IPR006015">
    <property type="entry name" value="Universal_stress_UspA"/>
</dbReference>
<dbReference type="Proteomes" id="UP000321523">
    <property type="component" value="Unassembled WGS sequence"/>
</dbReference>
<dbReference type="OrthoDB" id="9804721at2"/>